<organism evidence="2 3">
    <name type="scientific">Cellulomonas shaoxiangyii</name>
    <dbReference type="NCBI Taxonomy" id="2566013"/>
    <lineage>
        <taxon>Bacteria</taxon>
        <taxon>Bacillati</taxon>
        <taxon>Actinomycetota</taxon>
        <taxon>Actinomycetes</taxon>
        <taxon>Micrococcales</taxon>
        <taxon>Cellulomonadaceae</taxon>
        <taxon>Cellulomonas</taxon>
    </lineage>
</organism>
<dbReference type="InterPro" id="IPR027395">
    <property type="entry name" value="WH_DNA-bd_dom"/>
</dbReference>
<dbReference type="EMBL" id="CP039291">
    <property type="protein sequence ID" value="QCB94796.1"/>
    <property type="molecule type" value="Genomic_DNA"/>
</dbReference>
<dbReference type="Gene3D" id="1.10.10.10">
    <property type="entry name" value="Winged helix-like DNA-binding domain superfamily/Winged helix DNA-binding domain"/>
    <property type="match status" value="1"/>
</dbReference>
<keyword evidence="3" id="KW-1185">Reference proteome</keyword>
<dbReference type="InterPro" id="IPR036388">
    <property type="entry name" value="WH-like_DNA-bd_sf"/>
</dbReference>
<dbReference type="Pfam" id="PF13601">
    <property type="entry name" value="HTH_34"/>
    <property type="match status" value="1"/>
</dbReference>
<reference evidence="2 3" key="1">
    <citation type="submission" date="2019-04" db="EMBL/GenBank/DDBJ databases">
        <title>Isolation and identification of Cellulomonas shaoxiangyii sp. Nov. isolated from feces of the Tibetan antelopes (Pantholops hodgsonii) in the Qinghai-Tibet plateau of China.</title>
        <authorList>
            <person name="Tian Z."/>
        </authorList>
    </citation>
    <scope>NUCLEOTIDE SEQUENCE [LARGE SCALE GENOMIC DNA]</scope>
    <source>
        <strain evidence="2 3">Z28</strain>
    </source>
</reference>
<dbReference type="InterPro" id="IPR036390">
    <property type="entry name" value="WH_DNA-bd_sf"/>
</dbReference>
<accession>A0A4P7SNE9</accession>
<dbReference type="Proteomes" id="UP000296469">
    <property type="component" value="Chromosome"/>
</dbReference>
<protein>
    <submittedName>
        <fullName evidence="2">ArsR family transcriptional regulator</fullName>
    </submittedName>
</protein>
<dbReference type="AlphaFoldDB" id="A0A4P7SNE9"/>
<dbReference type="PANTHER" id="PTHR37318:SF1">
    <property type="entry name" value="BSL7504 PROTEIN"/>
    <property type="match status" value="1"/>
</dbReference>
<gene>
    <name evidence="2" type="ORF">E5225_15740</name>
</gene>
<evidence type="ECO:0000259" key="1">
    <source>
        <dbReference type="Pfam" id="PF13601"/>
    </source>
</evidence>
<feature type="domain" description="Winged helix DNA-binding" evidence="1">
    <location>
        <begin position="17"/>
        <end position="94"/>
    </location>
</feature>
<dbReference type="SUPFAM" id="SSF46785">
    <property type="entry name" value="Winged helix' DNA-binding domain"/>
    <property type="match status" value="1"/>
</dbReference>
<proteinExistence type="predicted"/>
<name>A0A4P7SNE9_9CELL</name>
<dbReference type="KEGG" id="celz:E5225_15740"/>
<evidence type="ECO:0000313" key="2">
    <source>
        <dbReference type="EMBL" id="QCB94796.1"/>
    </source>
</evidence>
<sequence length="101" mass="10869">MTAAEPVFDEVVHAPNRLQICAMLAAVDELEFATVRDALGISDPVLSKHVKVLAEAGYVQVSKVRHGSRTRTWFTLTDAGRAALDGHLAELRRIAAMAAAT</sequence>
<dbReference type="PANTHER" id="PTHR37318">
    <property type="entry name" value="BSL7504 PROTEIN"/>
    <property type="match status" value="1"/>
</dbReference>
<dbReference type="CDD" id="cd00090">
    <property type="entry name" value="HTH_ARSR"/>
    <property type="match status" value="1"/>
</dbReference>
<dbReference type="RefSeq" id="WP_135972070.1">
    <property type="nucleotide sequence ID" value="NZ_CP039291.1"/>
</dbReference>
<dbReference type="OrthoDB" id="4952043at2"/>
<dbReference type="InterPro" id="IPR011991">
    <property type="entry name" value="ArsR-like_HTH"/>
</dbReference>
<evidence type="ECO:0000313" key="3">
    <source>
        <dbReference type="Proteomes" id="UP000296469"/>
    </source>
</evidence>